<evidence type="ECO:0000256" key="13">
    <source>
        <dbReference type="ARBA" id="ARBA00022840"/>
    </source>
</evidence>
<dbReference type="SMART" id="SM00368">
    <property type="entry name" value="LRR_RI"/>
    <property type="match status" value="6"/>
</dbReference>
<dbReference type="Gene3D" id="3.40.50.300">
    <property type="entry name" value="P-loop containing nucleotide triphosphate hydrolases"/>
    <property type="match status" value="1"/>
</dbReference>
<feature type="domain" description="Peptidase M14" evidence="19">
    <location>
        <begin position="1178"/>
        <end position="1476"/>
    </location>
</feature>
<evidence type="ECO:0000256" key="12">
    <source>
        <dbReference type="ARBA" id="ARBA00022833"/>
    </source>
</evidence>
<evidence type="ECO:0000256" key="6">
    <source>
        <dbReference type="ARBA" id="ARBA00022645"/>
    </source>
</evidence>
<dbReference type="GO" id="GO:0005524">
    <property type="term" value="F:ATP binding"/>
    <property type="evidence" value="ECO:0007669"/>
    <property type="project" value="UniProtKB-KW"/>
</dbReference>
<dbReference type="Gene3D" id="3.40.630.10">
    <property type="entry name" value="Zn peptidases"/>
    <property type="match status" value="1"/>
</dbReference>
<evidence type="ECO:0000256" key="4">
    <source>
        <dbReference type="ARBA" id="ARBA00022490"/>
    </source>
</evidence>
<dbReference type="Pfam" id="PF17776">
    <property type="entry name" value="NLRC4_HD2"/>
    <property type="match status" value="1"/>
</dbReference>
<keyword evidence="11" id="KW-0378">Hydrolase</keyword>
<dbReference type="Pfam" id="PF13516">
    <property type="entry name" value="LRR_6"/>
    <property type="match status" value="4"/>
</dbReference>
<keyword evidence="4" id="KW-0963">Cytoplasm</keyword>
<dbReference type="Pfam" id="PF00246">
    <property type="entry name" value="Peptidase_M14"/>
    <property type="match status" value="1"/>
</dbReference>
<evidence type="ECO:0000259" key="17">
    <source>
        <dbReference type="PROSITE" id="PS50188"/>
    </source>
</evidence>
<sequence>MGEETEEGGPPSKTTLSGEHGRHSRAKKKKKKKKSPEQQERADSPGPSCVSMKSDWSMEHPPQFKDGRPSIKQRRHQERSKVTSAQSVQQYPTELIKVCKLPAGRESRTDACDVLSEFRVKFSLMFVLLQRAEENAHAFLDKELKKLWRDLFPDYPQCSESQREEEDAKKEEQRRRAIEGVVDITKLCLMEMNQEELADKLRGGTAAVECQHNFRSHLEKKFRHVLEGIAKAGQAKDLNDFYTEIFITERDIGDVNKEHEVRLIETASRKPAKEETPIKCEDIFKPLPGQDQPIRTIMTTGVAGIGKTILTHKFTLDWAEGKANQDIHFTFPFTFRELNLLKGKEFSLVGLLHHFFIETKQAGICRYERFQVVFILDGLDECRLPLDFQKNRIWTDVTAPTSVDVLLTNLIRGDMLPSARIWITTRPAAANQIPAEFVGMVTEVRGFADPQKKEYFMKKFRDETLARKIISHVKKSRSLHIMCHIPIFCWISATVLEDLFTTSQSGEEMPNTVTQMYSHFLRVQSIQAHRKYHGRVEADPHWSSESKEIIVSLGKLAFNQLKKGNLIFYQADLKESGIDIRAASVYSGVFTQIFKEECGLYQDKVFCFVHLSIQEFLAALYVFLSFRNTGVNLLSEQPTSGGDELLLHQSAVDKALLSKNGHLDLFLRFLLGLSLETNQTLLRGLLGQTGSSSLTNQETVSYIKKKISGDLSPERSINLFHCLNELNDRSLVEEIQQYLTSGSLSTTRLSSAQWSALVFILLTSEEELDVFDLKKYCASEEALLGLLPVVKASKTSLLNGCNLSERGCEALASVLSSNSSSLRELDLRTNDLQDSGVKLLSAGLGSPHCRLETLRLNGCRLSERCCEALASVLSSNSSSLRELDLSTNDLQDSGVKLLSAGLGSPHCTLETLRLSGCMVTQEGCASLASALSSNPSHLRELDLSYNHPAGGSGVTLLSAGLEDPGWRLDTLSVEHGGVGRLRPALKKYACGLTLDPNTASRRLSLSEDHRKVMWVEEDQSHPDHPERFDSRPQVLCREGLTGRCYWEVERRGWVAIGVTYRGITRRGEGDDSALGGNNKSWCLHCGGDDDDDDDDSYSAWYNGSYTSIFLPPPVSTRVGVYVDRPAGSLSFYRVSPGVGGSSHTLTHIHTFWTTFTQEDLLPGFWCGSGSGSSVSLCGFHSNPQIDDWMSQILMDNPDMVSMERYGRTYQERDINLIKIGERSGEMKKAIWMDCGIHAREWISPAFCQYFVKQILQEYRKGGKMVEMMKKLDFYVTPVLNVDGYVHSWLDNTTRLWRKSRSPGPPGCTCEGTDLNRNFNATWGTVGVSTNCCAETYGGAGPLSEPEAAAVTRYVGQRKEDFLCFLTIHSYGQLILVPYGNPNLTAPNYQELMTVGLGAADEMKKVHGKSYKVGTSPDILYPNSGSSRDWACLSGIPFSFTFELRDNGTFGFLLPQDQIQAACEEAYSGAMHIVRYVHSKQLNAAAPAAAAPAAAAASLWAALLATCVTAALAL</sequence>
<dbReference type="PANTHER" id="PTHR24106">
    <property type="entry name" value="NACHT, LRR AND CARD DOMAINS-CONTAINING"/>
    <property type="match status" value="1"/>
</dbReference>
<name>A0AA47P3D2_MERPO</name>
<evidence type="ECO:0000256" key="10">
    <source>
        <dbReference type="ARBA" id="ARBA00022741"/>
    </source>
</evidence>
<dbReference type="FunFam" id="3.40.50.300:FF:001524">
    <property type="entry name" value="Si:dkey-126g1.7"/>
    <property type="match status" value="1"/>
</dbReference>
<keyword evidence="6 20" id="KW-0121">Carboxypeptidase</keyword>
<keyword evidence="5" id="KW-0433">Leucine-rich repeat</keyword>
<dbReference type="InterPro" id="IPR041267">
    <property type="entry name" value="NLRP_HD2"/>
</dbReference>
<feature type="domain" description="NACHT" evidence="18">
    <location>
        <begin position="295"/>
        <end position="429"/>
    </location>
</feature>
<dbReference type="Proteomes" id="UP001174136">
    <property type="component" value="Unassembled WGS sequence"/>
</dbReference>
<feature type="domain" description="B30.2/SPRY" evidence="17">
    <location>
        <begin position="972"/>
        <end position="1183"/>
    </location>
</feature>
<dbReference type="GO" id="GO:0008270">
    <property type="term" value="F:zinc ion binding"/>
    <property type="evidence" value="ECO:0007669"/>
    <property type="project" value="InterPro"/>
</dbReference>
<dbReference type="CDD" id="cd16040">
    <property type="entry name" value="SPRY_PRY_SNTX"/>
    <property type="match status" value="1"/>
</dbReference>
<keyword evidence="10" id="KW-0547">Nucleotide-binding</keyword>
<dbReference type="FunFam" id="3.80.10.10:FF:000100">
    <property type="entry name" value="Si:dkey-11n14.1"/>
    <property type="match status" value="1"/>
</dbReference>
<dbReference type="PRINTS" id="PR01407">
    <property type="entry name" value="BUTYPHLNCDUF"/>
</dbReference>
<dbReference type="InterPro" id="IPR013320">
    <property type="entry name" value="ConA-like_dom_sf"/>
</dbReference>
<dbReference type="InterPro" id="IPR003877">
    <property type="entry name" value="SPRY_dom"/>
</dbReference>
<evidence type="ECO:0000256" key="8">
    <source>
        <dbReference type="ARBA" id="ARBA00022723"/>
    </source>
</evidence>
<evidence type="ECO:0000256" key="9">
    <source>
        <dbReference type="ARBA" id="ARBA00022737"/>
    </source>
</evidence>
<proteinExistence type="inferred from homology"/>
<dbReference type="InterPro" id="IPR051261">
    <property type="entry name" value="NLR"/>
</dbReference>
<dbReference type="InterPro" id="IPR057246">
    <property type="entry name" value="CARBOXYPEPT_ZN_1"/>
</dbReference>
<dbReference type="Pfam" id="PF00622">
    <property type="entry name" value="SPRY"/>
    <property type="match status" value="1"/>
</dbReference>
<feature type="active site" description="Proton donor/acceptor" evidence="15">
    <location>
        <position position="1442"/>
    </location>
</feature>
<dbReference type="EMBL" id="JAOPHQ010002864">
    <property type="protein sequence ID" value="KAK0145327.1"/>
    <property type="molecule type" value="Genomic_DNA"/>
</dbReference>
<dbReference type="PROSITE" id="PS00132">
    <property type="entry name" value="CARBOXYPEPT_ZN_1"/>
    <property type="match status" value="1"/>
</dbReference>
<evidence type="ECO:0000259" key="19">
    <source>
        <dbReference type="PROSITE" id="PS52035"/>
    </source>
</evidence>
<keyword evidence="21" id="KW-1185">Reference proteome</keyword>
<evidence type="ECO:0000256" key="11">
    <source>
        <dbReference type="ARBA" id="ARBA00022801"/>
    </source>
</evidence>
<keyword evidence="9" id="KW-0677">Repeat</keyword>
<gene>
    <name evidence="20" type="primary">cpo_0</name>
    <name evidence="20" type="ORF">N1851_015775</name>
</gene>
<evidence type="ECO:0000313" key="20">
    <source>
        <dbReference type="EMBL" id="KAK0145327.1"/>
    </source>
</evidence>
<dbReference type="Pfam" id="PF14484">
    <property type="entry name" value="FISNA"/>
    <property type="match status" value="1"/>
</dbReference>
<feature type="compositionally biased region" description="Basic residues" evidence="16">
    <location>
        <begin position="22"/>
        <end position="34"/>
    </location>
</feature>
<dbReference type="SMART" id="SM01288">
    <property type="entry name" value="FISNA"/>
    <property type="match status" value="1"/>
</dbReference>
<dbReference type="GO" id="GO:0004181">
    <property type="term" value="F:metallocarboxypeptidase activity"/>
    <property type="evidence" value="ECO:0007669"/>
    <property type="project" value="InterPro"/>
</dbReference>
<evidence type="ECO:0000256" key="16">
    <source>
        <dbReference type="SAM" id="MobiDB-lite"/>
    </source>
</evidence>
<keyword evidence="8" id="KW-0479">Metal-binding</keyword>
<dbReference type="InterPro" id="IPR041075">
    <property type="entry name" value="NOD1/2_WH"/>
</dbReference>
<protein>
    <submittedName>
        <fullName evidence="20">Carboxypeptidase O</fullName>
    </submittedName>
</protein>
<dbReference type="Pfam" id="PF17779">
    <property type="entry name" value="WHD_NOD2"/>
    <property type="match status" value="1"/>
</dbReference>
<dbReference type="SMART" id="SM00449">
    <property type="entry name" value="SPRY"/>
    <property type="match status" value="1"/>
</dbReference>
<evidence type="ECO:0000256" key="1">
    <source>
        <dbReference type="ARBA" id="ARBA00001947"/>
    </source>
</evidence>
<dbReference type="SUPFAM" id="SSF52047">
    <property type="entry name" value="RNI-like"/>
    <property type="match status" value="1"/>
</dbReference>
<dbReference type="SMART" id="SM00631">
    <property type="entry name" value="Zn_pept"/>
    <property type="match status" value="1"/>
</dbReference>
<comment type="similarity">
    <text evidence="3 15">Belongs to the peptidase M14 family.</text>
</comment>
<dbReference type="PRINTS" id="PR00765">
    <property type="entry name" value="CRBOXYPTASEA"/>
</dbReference>
<keyword evidence="13" id="KW-0067">ATP-binding</keyword>
<dbReference type="InterPro" id="IPR003879">
    <property type="entry name" value="Butyrophylin_SPRY"/>
</dbReference>
<dbReference type="PROSITE" id="PS50188">
    <property type="entry name" value="B302_SPRY"/>
    <property type="match status" value="1"/>
</dbReference>
<keyword evidence="14" id="KW-0482">Metalloprotease</keyword>
<dbReference type="InterPro" id="IPR001870">
    <property type="entry name" value="B30.2/SPRY"/>
</dbReference>
<comment type="cofactor">
    <cofactor evidence="1">
        <name>Zn(2+)</name>
        <dbReference type="ChEBI" id="CHEBI:29105"/>
    </cofactor>
</comment>
<evidence type="ECO:0000256" key="3">
    <source>
        <dbReference type="ARBA" id="ARBA00005988"/>
    </source>
</evidence>
<dbReference type="InterPro" id="IPR032675">
    <property type="entry name" value="LRR_dom_sf"/>
</dbReference>
<dbReference type="InterPro" id="IPR007111">
    <property type="entry name" value="NACHT_NTPase"/>
</dbReference>
<evidence type="ECO:0000256" key="14">
    <source>
        <dbReference type="ARBA" id="ARBA00023049"/>
    </source>
</evidence>
<dbReference type="Gene3D" id="3.80.10.10">
    <property type="entry name" value="Ribonuclease Inhibitor"/>
    <property type="match status" value="2"/>
</dbReference>
<accession>A0AA47P3D2</accession>
<evidence type="ECO:0000256" key="2">
    <source>
        <dbReference type="ARBA" id="ARBA00004496"/>
    </source>
</evidence>
<evidence type="ECO:0000259" key="18">
    <source>
        <dbReference type="PROSITE" id="PS50837"/>
    </source>
</evidence>
<evidence type="ECO:0000256" key="5">
    <source>
        <dbReference type="ARBA" id="ARBA00022614"/>
    </source>
</evidence>
<dbReference type="Pfam" id="PF13765">
    <property type="entry name" value="PRY"/>
    <property type="match status" value="1"/>
</dbReference>
<dbReference type="SMART" id="SM00589">
    <property type="entry name" value="PRY"/>
    <property type="match status" value="1"/>
</dbReference>
<dbReference type="InterPro" id="IPR001611">
    <property type="entry name" value="Leu-rich_rpt"/>
</dbReference>
<dbReference type="InterPro" id="IPR000834">
    <property type="entry name" value="Peptidase_M14"/>
</dbReference>
<dbReference type="FunFam" id="3.40.630.10:FF:000001">
    <property type="entry name" value="Carboxypeptidase B"/>
    <property type="match status" value="1"/>
</dbReference>
<dbReference type="GO" id="GO:0006508">
    <property type="term" value="P:proteolysis"/>
    <property type="evidence" value="ECO:0007669"/>
    <property type="project" value="UniProtKB-KW"/>
</dbReference>
<dbReference type="SUPFAM" id="SSF53187">
    <property type="entry name" value="Zn-dependent exopeptidases"/>
    <property type="match status" value="1"/>
</dbReference>
<dbReference type="PROSITE" id="PS52035">
    <property type="entry name" value="PEPTIDASE_M14"/>
    <property type="match status" value="1"/>
</dbReference>
<evidence type="ECO:0000256" key="15">
    <source>
        <dbReference type="PROSITE-ProRule" id="PRU01379"/>
    </source>
</evidence>
<dbReference type="InterPro" id="IPR027417">
    <property type="entry name" value="P-loop_NTPase"/>
</dbReference>
<dbReference type="PROSITE" id="PS50837">
    <property type="entry name" value="NACHT"/>
    <property type="match status" value="1"/>
</dbReference>
<reference evidence="20" key="1">
    <citation type="journal article" date="2023" name="Front. Mar. Sci.">
        <title>A new Merluccius polli reference genome to investigate the effects of global change in West African waters.</title>
        <authorList>
            <person name="Mateo J.L."/>
            <person name="Blanco-Fernandez C."/>
            <person name="Garcia-Vazquez E."/>
            <person name="Machado-Schiaffino G."/>
        </authorList>
    </citation>
    <scope>NUCLEOTIDE SEQUENCE</scope>
    <source>
        <strain evidence="20">C29</strain>
        <tissue evidence="20">Fin</tissue>
    </source>
</reference>
<feature type="region of interest" description="Disordered" evidence="16">
    <location>
        <begin position="1"/>
        <end position="87"/>
    </location>
</feature>
<dbReference type="GO" id="GO:0005737">
    <property type="term" value="C:cytoplasm"/>
    <property type="evidence" value="ECO:0007669"/>
    <property type="project" value="UniProtKB-SubCell"/>
</dbReference>
<comment type="caution">
    <text evidence="20">The sequence shown here is derived from an EMBL/GenBank/DDBJ whole genome shotgun (WGS) entry which is preliminary data.</text>
</comment>
<dbReference type="Pfam" id="PF05729">
    <property type="entry name" value="NACHT"/>
    <property type="match status" value="1"/>
</dbReference>
<keyword evidence="7" id="KW-0645">Protease</keyword>
<evidence type="ECO:0000256" key="7">
    <source>
        <dbReference type="ARBA" id="ARBA00022670"/>
    </source>
</evidence>
<comment type="subcellular location">
    <subcellularLocation>
        <location evidence="2">Cytoplasm</location>
    </subcellularLocation>
</comment>
<organism evidence="20 21">
    <name type="scientific">Merluccius polli</name>
    <name type="common">Benguela hake</name>
    <name type="synonym">Merluccius cadenati</name>
    <dbReference type="NCBI Taxonomy" id="89951"/>
    <lineage>
        <taxon>Eukaryota</taxon>
        <taxon>Metazoa</taxon>
        <taxon>Chordata</taxon>
        <taxon>Craniata</taxon>
        <taxon>Vertebrata</taxon>
        <taxon>Euteleostomi</taxon>
        <taxon>Actinopterygii</taxon>
        <taxon>Neopterygii</taxon>
        <taxon>Teleostei</taxon>
        <taxon>Neoteleostei</taxon>
        <taxon>Acanthomorphata</taxon>
        <taxon>Zeiogadaria</taxon>
        <taxon>Gadariae</taxon>
        <taxon>Gadiformes</taxon>
        <taxon>Gadoidei</taxon>
        <taxon>Merlucciidae</taxon>
        <taxon>Merluccius</taxon>
    </lineage>
</organism>
<feature type="compositionally biased region" description="Basic and acidic residues" evidence="16">
    <location>
        <begin position="56"/>
        <end position="69"/>
    </location>
</feature>
<dbReference type="InterPro" id="IPR006574">
    <property type="entry name" value="PRY"/>
</dbReference>
<dbReference type="InterPro" id="IPR029495">
    <property type="entry name" value="NACHT-assoc"/>
</dbReference>
<evidence type="ECO:0000313" key="21">
    <source>
        <dbReference type="Proteomes" id="UP001174136"/>
    </source>
</evidence>
<dbReference type="SUPFAM" id="SSF49899">
    <property type="entry name" value="Concanavalin A-like lectins/glucanases"/>
    <property type="match status" value="1"/>
</dbReference>
<dbReference type="InterPro" id="IPR043136">
    <property type="entry name" value="B30.2/SPRY_sf"/>
</dbReference>
<dbReference type="Gene3D" id="2.60.120.920">
    <property type="match status" value="1"/>
</dbReference>
<keyword evidence="12" id="KW-0862">Zinc</keyword>